<dbReference type="EMBL" id="JAFELM010000016">
    <property type="protein sequence ID" value="MBM6616818.1"/>
    <property type="molecule type" value="Genomic_DNA"/>
</dbReference>
<accession>A0ABS2DEE9</accession>
<organism evidence="1 2">
    <name type="scientific">Bacillus suaedaesalsae</name>
    <dbReference type="NCBI Taxonomy" id="2810349"/>
    <lineage>
        <taxon>Bacteria</taxon>
        <taxon>Bacillati</taxon>
        <taxon>Bacillota</taxon>
        <taxon>Bacilli</taxon>
        <taxon>Bacillales</taxon>
        <taxon>Bacillaceae</taxon>
        <taxon>Bacillus</taxon>
    </lineage>
</organism>
<evidence type="ECO:0000313" key="2">
    <source>
        <dbReference type="Proteomes" id="UP001518925"/>
    </source>
</evidence>
<name>A0ABS2DEE9_9BACI</name>
<proteinExistence type="predicted"/>
<gene>
    <name evidence="1" type="ORF">JR050_03865</name>
</gene>
<keyword evidence="2" id="KW-1185">Reference proteome</keyword>
<sequence length="91" mass="10412">MYSGAFIFDEIHSSTDTKLNHDRYDVYVNGEFVGHKTLLTQSETISDVNDFLQAQGYQNLEAKLDGDHYEFQVDEDEAGVKEALQIYLSSR</sequence>
<evidence type="ECO:0000313" key="1">
    <source>
        <dbReference type="EMBL" id="MBM6616818.1"/>
    </source>
</evidence>
<reference evidence="1 2" key="1">
    <citation type="submission" date="2021-02" db="EMBL/GenBank/DDBJ databases">
        <title>Bacillus sp. RD4P76, an endophyte from a halophyte.</title>
        <authorList>
            <person name="Sun J.-Q."/>
        </authorList>
    </citation>
    <scope>NUCLEOTIDE SEQUENCE [LARGE SCALE GENOMIC DNA]</scope>
    <source>
        <strain evidence="1 2">RD4P76</strain>
    </source>
</reference>
<protein>
    <submittedName>
        <fullName evidence="1">Uncharacterized protein</fullName>
    </submittedName>
</protein>
<dbReference type="Proteomes" id="UP001518925">
    <property type="component" value="Unassembled WGS sequence"/>
</dbReference>
<comment type="caution">
    <text evidence="1">The sequence shown here is derived from an EMBL/GenBank/DDBJ whole genome shotgun (WGS) entry which is preliminary data.</text>
</comment>